<feature type="transmembrane region" description="Helical" evidence="1">
    <location>
        <begin position="236"/>
        <end position="254"/>
    </location>
</feature>
<gene>
    <name evidence="3" type="ORF">BX611_2621</name>
</gene>
<dbReference type="AlphaFoldDB" id="A0A3D9RRD3"/>
<keyword evidence="1" id="KW-1133">Transmembrane helix</keyword>
<dbReference type="Proteomes" id="UP000256429">
    <property type="component" value="Unassembled WGS sequence"/>
</dbReference>
<feature type="transmembrane region" description="Helical" evidence="1">
    <location>
        <begin position="207"/>
        <end position="224"/>
    </location>
</feature>
<keyword evidence="1" id="KW-0472">Membrane</keyword>
<dbReference type="PANTHER" id="PTHR40407:SF1">
    <property type="entry name" value="HEPARAN-ALPHA-GLUCOSAMINIDE N-ACETYLTRANSFERASE CATALYTIC DOMAIN-CONTAINING PROTEIN"/>
    <property type="match status" value="1"/>
</dbReference>
<feature type="transmembrane region" description="Helical" evidence="1">
    <location>
        <begin position="159"/>
        <end position="178"/>
    </location>
</feature>
<reference evidence="3 4" key="1">
    <citation type="submission" date="2018-08" db="EMBL/GenBank/DDBJ databases">
        <title>Genomic Encyclopedia of Type Strains, Phase III (KMG-III): the genomes of soil and plant-associated and newly described type strains.</title>
        <authorList>
            <person name="Whitman W."/>
        </authorList>
    </citation>
    <scope>NUCLEOTIDE SEQUENCE [LARGE SCALE GENOMIC DNA]</scope>
    <source>
        <strain evidence="3 4">325-5</strain>
    </source>
</reference>
<dbReference type="OrthoDB" id="508112at2"/>
<feature type="transmembrane region" description="Helical" evidence="1">
    <location>
        <begin position="367"/>
        <end position="387"/>
    </location>
</feature>
<evidence type="ECO:0000313" key="4">
    <source>
        <dbReference type="Proteomes" id="UP000256429"/>
    </source>
</evidence>
<dbReference type="Pfam" id="PF07786">
    <property type="entry name" value="HGSNAT_cat"/>
    <property type="match status" value="1"/>
</dbReference>
<accession>A0A3D9RRD3</accession>
<feature type="domain" description="Heparan-alpha-glucosaminide N-acetyltransferase catalytic" evidence="2">
    <location>
        <begin position="24"/>
        <end position="233"/>
    </location>
</feature>
<organism evidence="3 4">
    <name type="scientific">Lutibacter oceani</name>
    <dbReference type="NCBI Taxonomy" id="1853311"/>
    <lineage>
        <taxon>Bacteria</taxon>
        <taxon>Pseudomonadati</taxon>
        <taxon>Bacteroidota</taxon>
        <taxon>Flavobacteriia</taxon>
        <taxon>Flavobacteriales</taxon>
        <taxon>Flavobacteriaceae</taxon>
        <taxon>Lutibacter</taxon>
    </lineage>
</organism>
<feature type="transmembrane region" description="Helical" evidence="1">
    <location>
        <begin position="136"/>
        <end position="154"/>
    </location>
</feature>
<evidence type="ECO:0000313" key="3">
    <source>
        <dbReference type="EMBL" id="REE79726.1"/>
    </source>
</evidence>
<comment type="caution">
    <text evidence="3">The sequence shown here is derived from an EMBL/GenBank/DDBJ whole genome shotgun (WGS) entry which is preliminary data.</text>
</comment>
<feature type="transmembrane region" description="Helical" evidence="1">
    <location>
        <begin position="322"/>
        <end position="347"/>
    </location>
</feature>
<sequence length="406" mass="47356">MQLSIYINVSNNNDKILKASIKNRIQSLDFLKGIVLILMALDHTRDFFHNDAFSINPTDPNTADWFVFITRWITHFCAPVFCFLAGISAFLISRKKTKNQLAKFLLKRGIWLIFIELTLVNFAWNFDIYFTYNELAVIWSLGMSMVLLAGIIYLPKNIILLISVILIFGHNLLDSLNFNESFLWSLVHQENGVNIFGGRRLYVSYPIIPWVGVMSLGFWFGALYNKTVDVKFRKKALNILGVSLIALFIILRYSNYYGDLNQWQGYNNISKTLMSFMATTKYPPSLLFLLMTLGPSFLFLANTEKLKGKVVSFFQTFGRVPFFYYILHLYLIHFLAGIMAKLTGFGWTMMVLPKWVTDMEELKGYGFNLWIVYVVWIFIILLLYPLCKKFDKYKMNNKDKKWLSYL</sequence>
<dbReference type="InterPro" id="IPR012429">
    <property type="entry name" value="HGSNAT_cat"/>
</dbReference>
<name>A0A3D9RRD3_9FLAO</name>
<feature type="transmembrane region" description="Helical" evidence="1">
    <location>
        <begin position="282"/>
        <end position="301"/>
    </location>
</feature>
<evidence type="ECO:0000259" key="2">
    <source>
        <dbReference type="Pfam" id="PF07786"/>
    </source>
</evidence>
<feature type="transmembrane region" description="Helical" evidence="1">
    <location>
        <begin position="72"/>
        <end position="92"/>
    </location>
</feature>
<dbReference type="EMBL" id="QTTQ01000012">
    <property type="protein sequence ID" value="REE79726.1"/>
    <property type="molecule type" value="Genomic_DNA"/>
</dbReference>
<keyword evidence="1" id="KW-0812">Transmembrane</keyword>
<keyword evidence="4" id="KW-1185">Reference proteome</keyword>
<evidence type="ECO:0000256" key="1">
    <source>
        <dbReference type="SAM" id="Phobius"/>
    </source>
</evidence>
<dbReference type="PANTHER" id="PTHR40407">
    <property type="entry name" value="MEMBRANE PROTEIN-LIKE PROTEIN"/>
    <property type="match status" value="1"/>
</dbReference>
<proteinExistence type="predicted"/>
<feature type="transmembrane region" description="Helical" evidence="1">
    <location>
        <begin position="104"/>
        <end position="124"/>
    </location>
</feature>
<protein>
    <submittedName>
        <fullName evidence="3">Putative membrane protein</fullName>
    </submittedName>
</protein>